<dbReference type="Proteomes" id="UP000076852">
    <property type="component" value="Chromosome 2"/>
</dbReference>
<dbReference type="InterPro" id="IPR049723">
    <property type="entry name" value="BPSL0761-like"/>
</dbReference>
<name>A0A167W8N4_9BURK</name>
<protein>
    <submittedName>
        <fullName evidence="1">Uncharacterized protein</fullName>
    </submittedName>
</protein>
<keyword evidence="2" id="KW-1185">Reference proteome</keyword>
<accession>A0A167W8N4</accession>
<dbReference type="KEGG" id="buz:AYM40_20875"/>
<evidence type="ECO:0000313" key="1">
    <source>
        <dbReference type="EMBL" id="ANB74907.1"/>
    </source>
</evidence>
<dbReference type="STRING" id="1804984.AYM40_20875"/>
<dbReference type="NCBIfam" id="NF041728">
    <property type="entry name" value="BPSL0761_fam"/>
    <property type="match status" value="1"/>
</dbReference>
<dbReference type="RefSeq" id="WP_063498209.1">
    <property type="nucleotide sequence ID" value="NZ_CP014579.1"/>
</dbReference>
<dbReference type="EMBL" id="CP014579">
    <property type="protein sequence ID" value="ANB74907.1"/>
    <property type="molecule type" value="Genomic_DNA"/>
</dbReference>
<proteinExistence type="predicted"/>
<dbReference type="AlphaFoldDB" id="A0A167W8N4"/>
<sequence length="70" mass="7836">MTTAYERTRAVLGARQLLSDLAAAPDDADLGVFRGRARTLLRHFPEPVYFHLSAAMVSGIWADPDAKWYE</sequence>
<organism evidence="1 2">
    <name type="scientific">Paraburkholderia phytofirmans OLGA172</name>
    <dbReference type="NCBI Taxonomy" id="1417228"/>
    <lineage>
        <taxon>Bacteria</taxon>
        <taxon>Pseudomonadati</taxon>
        <taxon>Pseudomonadota</taxon>
        <taxon>Betaproteobacteria</taxon>
        <taxon>Burkholderiales</taxon>
        <taxon>Burkholderiaceae</taxon>
        <taxon>Paraburkholderia</taxon>
    </lineage>
</organism>
<reference evidence="1 2" key="1">
    <citation type="journal article" date="2016" name="Gene">
        <title>PacBio SMRT assembly of a complex multi-replicon genome reveals chlorocatechol degradative operon in a region of genome plasticity.</title>
        <authorList>
            <person name="Ricker N."/>
            <person name="Shen S.Y."/>
            <person name="Goordial J."/>
            <person name="Jin S."/>
            <person name="Fulthorpe R.R."/>
        </authorList>
    </citation>
    <scope>NUCLEOTIDE SEQUENCE [LARGE SCALE GENOMIC DNA]</scope>
    <source>
        <strain evidence="1 2">OLGA172</strain>
    </source>
</reference>
<gene>
    <name evidence="1" type="ORF">AYM40_20875</name>
</gene>
<evidence type="ECO:0000313" key="2">
    <source>
        <dbReference type="Proteomes" id="UP000076852"/>
    </source>
</evidence>